<proteinExistence type="predicted"/>
<dbReference type="AlphaFoldDB" id="H2CL20"/>
<feature type="transmembrane region" description="Helical" evidence="1">
    <location>
        <begin position="70"/>
        <end position="88"/>
    </location>
</feature>
<dbReference type="EMBL" id="JH597773">
    <property type="protein sequence ID" value="EHQ07264.1"/>
    <property type="molecule type" value="Genomic_DNA"/>
</dbReference>
<keyword evidence="1" id="KW-1133">Transmembrane helix</keyword>
<reference evidence="2 3" key="1">
    <citation type="submission" date="2011-10" db="EMBL/GenBank/DDBJ databases">
        <title>The Improved High-Quality Draft genome of Leptonema illini DSM 21528.</title>
        <authorList>
            <consortium name="US DOE Joint Genome Institute (JGI-PGF)"/>
            <person name="Lucas S."/>
            <person name="Copeland A."/>
            <person name="Lapidus A."/>
            <person name="Glavina del Rio T."/>
            <person name="Dalin E."/>
            <person name="Tice H."/>
            <person name="Bruce D."/>
            <person name="Goodwin L."/>
            <person name="Pitluck S."/>
            <person name="Peters L."/>
            <person name="Mikhailova N."/>
            <person name="Held B."/>
            <person name="Kyrpides N."/>
            <person name="Mavromatis K."/>
            <person name="Ivanova N."/>
            <person name="Markowitz V."/>
            <person name="Cheng J.-F."/>
            <person name="Hugenholtz P."/>
            <person name="Woyke T."/>
            <person name="Wu D."/>
            <person name="Gronow S."/>
            <person name="Wellnitz S."/>
            <person name="Brambilla E.-M."/>
            <person name="Klenk H.-P."/>
            <person name="Eisen J.A."/>
        </authorList>
    </citation>
    <scope>NUCLEOTIDE SEQUENCE [LARGE SCALE GENOMIC DNA]</scope>
    <source>
        <strain evidence="2 3">DSM 21528</strain>
    </source>
</reference>
<keyword evidence="3" id="KW-1185">Reference proteome</keyword>
<evidence type="ECO:0000256" key="1">
    <source>
        <dbReference type="SAM" id="Phobius"/>
    </source>
</evidence>
<feature type="transmembrane region" description="Helical" evidence="1">
    <location>
        <begin position="170"/>
        <end position="188"/>
    </location>
</feature>
<keyword evidence="1" id="KW-0472">Membrane</keyword>
<gene>
    <name evidence="2" type="ORF">Lepil_2591</name>
</gene>
<feature type="transmembrane region" description="Helical" evidence="1">
    <location>
        <begin position="144"/>
        <end position="163"/>
    </location>
</feature>
<accession>H2CL20</accession>
<sequence>MKRSFLAVIVVLVAVWTFQYTEYLTTIYFGKPLLTGSIAFALTMIGVLFQSKKGQAFFPRVAERQAWIRYLPAVAAIALLLLLPAQRMEEPPVGPGDSLHLVEFIPVFSELYGYLTTPDELLELFVRSKLFLLLQPVTEARNAIGLYSYFAGLVHLAAVIFFLKNRQDWMSGWLILFFTPVMALYAGYVESYSMARALIFTTIVSGWTAINQRASRARNLWVVAAAATAAIAVLHHLLAGLMLPALIYLIWQISNRESKTFLRLSLVAGLTGICIISAVYLGFLFSSHSGLVFAESHVGTDGMMPAGKLLSPRNLSKMAGLLFATPTFLILLFSNPTEKIQDKQDASIRRFLWISTVPFLLHAFLWNAAIGMPADWDLFTFFAVPLSLLVYHNLSQIHIHRILKAVLLPLLTALPGILWLCWLNETTPATLKNRQYIAYIETSVIPVLKEDRLLAQLPMKRQKMYLRLRLFEEKARFRLRQMPVSQDRQKAEQDLSKGMQTFHSGLLESDAIFEARIAETQKYLFPVYQFLQAQNSE</sequence>
<feature type="transmembrane region" description="Helical" evidence="1">
    <location>
        <begin position="261"/>
        <end position="283"/>
    </location>
</feature>
<protein>
    <recommendedName>
        <fullName evidence="4">Glycosyltransferase RgtA/B/C/D-like domain-containing protein</fullName>
    </recommendedName>
</protein>
<feature type="transmembrane region" description="Helical" evidence="1">
    <location>
        <begin position="406"/>
        <end position="425"/>
    </location>
</feature>
<feature type="transmembrane region" description="Helical" evidence="1">
    <location>
        <begin position="351"/>
        <end position="370"/>
    </location>
</feature>
<feature type="transmembrane region" description="Helical" evidence="1">
    <location>
        <begin position="220"/>
        <end position="249"/>
    </location>
</feature>
<dbReference type="STRING" id="183.GCA_002009735_03800"/>
<evidence type="ECO:0000313" key="2">
    <source>
        <dbReference type="EMBL" id="EHQ07264.1"/>
    </source>
</evidence>
<keyword evidence="1" id="KW-0812">Transmembrane</keyword>
<evidence type="ECO:0008006" key="4">
    <source>
        <dbReference type="Google" id="ProtNLM"/>
    </source>
</evidence>
<name>H2CL20_9LEPT</name>
<feature type="transmembrane region" description="Helical" evidence="1">
    <location>
        <begin position="318"/>
        <end position="335"/>
    </location>
</feature>
<organism evidence="2 3">
    <name type="scientific">Leptonema illini DSM 21528</name>
    <dbReference type="NCBI Taxonomy" id="929563"/>
    <lineage>
        <taxon>Bacteria</taxon>
        <taxon>Pseudomonadati</taxon>
        <taxon>Spirochaetota</taxon>
        <taxon>Spirochaetia</taxon>
        <taxon>Leptospirales</taxon>
        <taxon>Leptospiraceae</taxon>
        <taxon>Leptonema</taxon>
    </lineage>
</organism>
<evidence type="ECO:0000313" key="3">
    <source>
        <dbReference type="Proteomes" id="UP000005737"/>
    </source>
</evidence>
<feature type="transmembrane region" description="Helical" evidence="1">
    <location>
        <begin position="27"/>
        <end position="49"/>
    </location>
</feature>
<dbReference type="Proteomes" id="UP000005737">
    <property type="component" value="Unassembled WGS sequence"/>
</dbReference>
<dbReference type="HOGENOM" id="CLU_510734_0_0_12"/>